<dbReference type="SMART" id="SM00086">
    <property type="entry name" value="PAC"/>
    <property type="match status" value="1"/>
</dbReference>
<dbReference type="PANTHER" id="PTHR44757:SF2">
    <property type="entry name" value="BIOFILM ARCHITECTURE MAINTENANCE PROTEIN MBAA"/>
    <property type="match status" value="1"/>
</dbReference>
<feature type="transmembrane region" description="Helical" evidence="6">
    <location>
        <begin position="159"/>
        <end position="180"/>
    </location>
</feature>
<evidence type="ECO:0000259" key="9">
    <source>
        <dbReference type="PROSITE" id="PS50887"/>
    </source>
</evidence>
<evidence type="ECO:0000313" key="10">
    <source>
        <dbReference type="EMBL" id="MBR0551949.1"/>
    </source>
</evidence>
<keyword evidence="3 6" id="KW-0812">Transmembrane</keyword>
<feature type="domain" description="GGDEF" evidence="9">
    <location>
        <begin position="462"/>
        <end position="594"/>
    </location>
</feature>
<dbReference type="FunFam" id="3.30.70.270:FF:000001">
    <property type="entry name" value="Diguanylate cyclase domain protein"/>
    <property type="match status" value="1"/>
</dbReference>
<feature type="domain" description="PAS" evidence="7">
    <location>
        <begin position="306"/>
        <end position="367"/>
    </location>
</feature>
<dbReference type="CDD" id="cd01949">
    <property type="entry name" value="GGDEF"/>
    <property type="match status" value="1"/>
</dbReference>
<dbReference type="PANTHER" id="PTHR44757">
    <property type="entry name" value="DIGUANYLATE CYCLASE DGCP"/>
    <property type="match status" value="1"/>
</dbReference>
<dbReference type="InterPro" id="IPR000700">
    <property type="entry name" value="PAS-assoc_C"/>
</dbReference>
<keyword evidence="11" id="KW-1185">Reference proteome</keyword>
<dbReference type="InterPro" id="IPR043128">
    <property type="entry name" value="Rev_trsase/Diguanyl_cyclase"/>
</dbReference>
<proteinExistence type="predicted"/>
<dbReference type="Pfam" id="PF08447">
    <property type="entry name" value="PAS_3"/>
    <property type="match status" value="1"/>
</dbReference>
<dbReference type="Pfam" id="PF05231">
    <property type="entry name" value="MASE1"/>
    <property type="match status" value="1"/>
</dbReference>
<dbReference type="Gene3D" id="3.30.450.20">
    <property type="entry name" value="PAS domain"/>
    <property type="match status" value="1"/>
</dbReference>
<dbReference type="PROSITE" id="PS50113">
    <property type="entry name" value="PAC"/>
    <property type="match status" value="1"/>
</dbReference>
<feature type="transmembrane region" description="Helical" evidence="6">
    <location>
        <begin position="39"/>
        <end position="56"/>
    </location>
</feature>
<dbReference type="NCBIfam" id="TIGR00254">
    <property type="entry name" value="GGDEF"/>
    <property type="match status" value="1"/>
</dbReference>
<dbReference type="InterPro" id="IPR000160">
    <property type="entry name" value="GGDEF_dom"/>
</dbReference>
<dbReference type="InterPro" id="IPR029787">
    <property type="entry name" value="Nucleotide_cyclase"/>
</dbReference>
<dbReference type="Pfam" id="PF00990">
    <property type="entry name" value="GGDEF"/>
    <property type="match status" value="1"/>
</dbReference>
<evidence type="ECO:0000256" key="4">
    <source>
        <dbReference type="ARBA" id="ARBA00022989"/>
    </source>
</evidence>
<evidence type="ECO:0000259" key="7">
    <source>
        <dbReference type="PROSITE" id="PS50112"/>
    </source>
</evidence>
<evidence type="ECO:0000256" key="6">
    <source>
        <dbReference type="SAM" id="Phobius"/>
    </source>
</evidence>
<dbReference type="EC" id="2.7.7.65" evidence="10"/>
<feature type="domain" description="PAC" evidence="8">
    <location>
        <begin position="380"/>
        <end position="432"/>
    </location>
</feature>
<feature type="transmembrane region" description="Helical" evidence="6">
    <location>
        <begin position="17"/>
        <end position="33"/>
    </location>
</feature>
<dbReference type="GO" id="GO:0052621">
    <property type="term" value="F:diguanylate cyclase activity"/>
    <property type="evidence" value="ECO:0007669"/>
    <property type="project" value="UniProtKB-EC"/>
</dbReference>
<name>A0A8T4II23_9SPHN</name>
<dbReference type="PROSITE" id="PS50112">
    <property type="entry name" value="PAS"/>
    <property type="match status" value="1"/>
</dbReference>
<dbReference type="EMBL" id="JAGRQC010000001">
    <property type="protein sequence ID" value="MBR0551949.1"/>
    <property type="molecule type" value="Genomic_DNA"/>
</dbReference>
<protein>
    <submittedName>
        <fullName evidence="10">Diguanylate cyclase</fullName>
        <ecNumber evidence="10">2.7.7.65</ecNumber>
    </submittedName>
</protein>
<evidence type="ECO:0000313" key="11">
    <source>
        <dbReference type="Proteomes" id="UP000676996"/>
    </source>
</evidence>
<keyword evidence="10" id="KW-0548">Nucleotidyltransferase</keyword>
<dbReference type="InterPro" id="IPR001610">
    <property type="entry name" value="PAC"/>
</dbReference>
<evidence type="ECO:0000256" key="1">
    <source>
        <dbReference type="ARBA" id="ARBA00004651"/>
    </source>
</evidence>
<keyword evidence="2" id="KW-1003">Cell membrane</keyword>
<keyword evidence="5 6" id="KW-0472">Membrane</keyword>
<keyword evidence="10" id="KW-0808">Transferase</keyword>
<dbReference type="AlphaFoldDB" id="A0A8T4II23"/>
<dbReference type="RefSeq" id="WP_284053206.1">
    <property type="nucleotide sequence ID" value="NZ_JAGRQC010000001.1"/>
</dbReference>
<dbReference type="InterPro" id="IPR035965">
    <property type="entry name" value="PAS-like_dom_sf"/>
</dbReference>
<comment type="caution">
    <text evidence="10">The sequence shown here is derived from an EMBL/GenBank/DDBJ whole genome shotgun (WGS) entry which is preliminary data.</text>
</comment>
<dbReference type="SUPFAM" id="SSF55785">
    <property type="entry name" value="PYP-like sensor domain (PAS domain)"/>
    <property type="match status" value="1"/>
</dbReference>
<dbReference type="Gene3D" id="3.30.70.270">
    <property type="match status" value="1"/>
</dbReference>
<dbReference type="SMART" id="SM00091">
    <property type="entry name" value="PAS"/>
    <property type="match status" value="1"/>
</dbReference>
<feature type="transmembrane region" description="Helical" evidence="6">
    <location>
        <begin position="243"/>
        <end position="269"/>
    </location>
</feature>
<dbReference type="SMART" id="SM00267">
    <property type="entry name" value="GGDEF"/>
    <property type="match status" value="1"/>
</dbReference>
<feature type="transmembrane region" description="Helical" evidence="6">
    <location>
        <begin position="275"/>
        <end position="293"/>
    </location>
</feature>
<reference evidence="10" key="1">
    <citation type="submission" date="2021-04" db="EMBL/GenBank/DDBJ databases">
        <title>Ouciella asimina sp. nov., isolated from the surface seawater in the hydrothermal field of Okinawa Trough.</title>
        <authorList>
            <person name="Shuang W."/>
        </authorList>
    </citation>
    <scope>NUCLEOTIDE SEQUENCE</scope>
    <source>
        <strain evidence="10">LXI357</strain>
    </source>
</reference>
<dbReference type="SUPFAM" id="SSF55073">
    <property type="entry name" value="Nucleotide cyclase"/>
    <property type="match status" value="1"/>
</dbReference>
<dbReference type="InterPro" id="IPR007895">
    <property type="entry name" value="MASE1"/>
</dbReference>
<feature type="transmembrane region" description="Helical" evidence="6">
    <location>
        <begin position="118"/>
        <end position="139"/>
    </location>
</feature>
<evidence type="ECO:0000256" key="5">
    <source>
        <dbReference type="ARBA" id="ARBA00023136"/>
    </source>
</evidence>
<dbReference type="InterPro" id="IPR052155">
    <property type="entry name" value="Biofilm_reg_signaling"/>
</dbReference>
<feature type="transmembrane region" description="Helical" evidence="6">
    <location>
        <begin position="192"/>
        <end position="213"/>
    </location>
</feature>
<dbReference type="CDD" id="cd00130">
    <property type="entry name" value="PAS"/>
    <property type="match status" value="1"/>
</dbReference>
<feature type="transmembrane region" description="Helical" evidence="6">
    <location>
        <begin position="219"/>
        <end position="236"/>
    </location>
</feature>
<dbReference type="NCBIfam" id="TIGR00229">
    <property type="entry name" value="sensory_box"/>
    <property type="match status" value="1"/>
</dbReference>
<dbReference type="GO" id="GO:0005886">
    <property type="term" value="C:plasma membrane"/>
    <property type="evidence" value="ECO:0007669"/>
    <property type="project" value="UniProtKB-SubCell"/>
</dbReference>
<gene>
    <name evidence="10" type="ORF">J7S20_05460</name>
</gene>
<dbReference type="InterPro" id="IPR013655">
    <property type="entry name" value="PAS_fold_3"/>
</dbReference>
<organism evidence="10 11">
    <name type="scientific">Stakelama marina</name>
    <dbReference type="NCBI Taxonomy" id="2826939"/>
    <lineage>
        <taxon>Bacteria</taxon>
        <taxon>Pseudomonadati</taxon>
        <taxon>Pseudomonadota</taxon>
        <taxon>Alphaproteobacteria</taxon>
        <taxon>Sphingomonadales</taxon>
        <taxon>Sphingomonadaceae</taxon>
        <taxon>Stakelama</taxon>
    </lineage>
</organism>
<accession>A0A8T4II23</accession>
<dbReference type="Proteomes" id="UP000676996">
    <property type="component" value="Unassembled WGS sequence"/>
</dbReference>
<evidence type="ECO:0000259" key="8">
    <source>
        <dbReference type="PROSITE" id="PS50113"/>
    </source>
</evidence>
<keyword evidence="4 6" id="KW-1133">Transmembrane helix</keyword>
<sequence>MFTASPLPPRQPKFPDLLLLAVTYFIAASATIVSTRFGGGVACLWIASPILVAYLTQTEPKNWWPPLIACAIASWLATALFGFGVAAAPAFSVINMAESALAAWLMNRSRLRAGLDSLPQVAALILFAGLIAPAVTGIAGAEASMVASGTSYWTNWLNWLTGHGLGAITILPIAILVMRGETSQWYRRSGGWMRFEALALMIFVAVTTTFVFAQDDLPLLFLPILPVIVATFRFGRFGAAMSLLLVTLLGGLFTLTGSGPATLIVGSALFHAQFYQFYTAVLVLITLPIAADLKHRKQLFEELQTSEARYRLVTDNATDIVVNLDVDGRVLYVSPSIQALAGYDEDDLTGTYASGLVHPEDVDAVRKCHFLSLAEPDRAHSVEYRGRTASGEYQWFETNTRGLIDSNGKPTGVVSVIRNISRRKDVEHRLKEAALTDPLTGLANRRAFNDAVDALIDAEVAGPACLALFDIDHFKRVNDEYGHDAGDRVLQKFAQVANQVTREGDLLARLGGEEFGLLLRGASLEAAARVCERVRGEFGSAITTIENGRDICVTVSAGVASLSPESSRADLLRSADAALYDAKHAGRNRLSLAA</sequence>
<dbReference type="InterPro" id="IPR000014">
    <property type="entry name" value="PAS"/>
</dbReference>
<dbReference type="PROSITE" id="PS50887">
    <property type="entry name" value="GGDEF"/>
    <property type="match status" value="1"/>
</dbReference>
<comment type="subcellular location">
    <subcellularLocation>
        <location evidence="1">Cell membrane</location>
        <topology evidence="1">Multi-pass membrane protein</topology>
    </subcellularLocation>
</comment>
<evidence type="ECO:0000256" key="3">
    <source>
        <dbReference type="ARBA" id="ARBA00022692"/>
    </source>
</evidence>
<evidence type="ECO:0000256" key="2">
    <source>
        <dbReference type="ARBA" id="ARBA00022475"/>
    </source>
</evidence>